<dbReference type="SMART" id="SM00365">
    <property type="entry name" value="LRR_SD22"/>
    <property type="match status" value="7"/>
</dbReference>
<feature type="transmembrane region" description="Helical" evidence="11">
    <location>
        <begin position="1041"/>
        <end position="1060"/>
    </location>
</feature>
<dbReference type="OrthoDB" id="6138589at2759"/>
<feature type="signal peptide" evidence="12">
    <location>
        <begin position="1"/>
        <end position="17"/>
    </location>
</feature>
<feature type="chain" id="PRO_5040769174" evidence="12">
    <location>
        <begin position="18"/>
        <end position="2039"/>
    </location>
</feature>
<feature type="transmembrane region" description="Helical" evidence="11">
    <location>
        <begin position="813"/>
        <end position="836"/>
    </location>
</feature>
<dbReference type="InterPro" id="IPR035897">
    <property type="entry name" value="Toll_tir_struct_dom_sf"/>
</dbReference>
<keyword evidence="14" id="KW-1185">Reference proteome</keyword>
<keyword evidence="10" id="KW-0325">Glycoprotein</keyword>
<dbReference type="PRINTS" id="PR01537">
    <property type="entry name" value="INTRLKN1R1F"/>
</dbReference>
<sequence length="2039" mass="233951">MLRSAMVLCVFVTSLLSSFNVMDFFPPTPGNNSASEYDNVVTMSSSKSSSQSFKHYETENSVSENSEQDVYNVREIIYNFQYLDARSCPPCICYQRKDNIVDADCSNRQFLRMPTELPVTIKTLNMSLNRMVELNTSNLTKYSQLGSLILRSNPRLIKVSGQSQENISSAMRTLDLSYNNISTIEDSSFRCFVNLQELMLSGNSLIDISSAMFEGLENLKSLSLSRNKIRFLNVSTFDNLINLEVLDLSRNQLNYNNRSMPHLVFEKLVHLRQLYLQGNVNNRQLYPSLSLSRLSQLTSLYIDVNVGSKLGPEVKTLTRLTTLVFGGHTGHCGLRNITKDFLENTPYLRTLIMYGCNLYHIDPTVFSSVKLLETLEISKTRATYDLYQAFDDLRGLINSSLKILKLISLSQSNYLCRALTKTHAAYLQHLALEELNLSQNRIALIGKDFVELLPRTLKRFVLMDNKLSNRVFSLISLSQLSEMTEIYLDRQDDSLQSYQLTENNRDEIYDQNLSYISLLEEYHLDSNKSIPKFAAKESFLRFSDSGLCIDPDQSFTAHDDPQRDGLPPKLRLVQATRFYFFDTSLLRRNWRLNNSLTSICFTNNFLVRWGEWTLPSKIQNADLSHNYAMKLAESFFRPNNSLISLNISNNILGESFAALDSGKVFSRLGYLRFLDISMNLLYRLPRGFLSGLKSLEVLLATNNKLQALNLSLSHMSSVWLMNFSQNSITWIDKVTRDDLDFLALSKTVSLDISFNPLPCTCDGVEVLNWMAFTNVRLVNQMYLKCQTNTGEIVSFGDLLERAEQVQRACASKAIVLVISISSAVVVTLMVTLALVYRFRWKLRYLRNIALAKYAGFKPKKVTGKKFQHDAYILYEDQTMSFVFKDFIQELEVKRGHRLLLVDRDIMPGTYMTTAILSAVQNSYKTIPVVSPYFFDGLYSEYAVKMAVMEEIYEPRPVLHLCLYQPTDHEGMSKDLLSIMQRNHYTEFPPDPDMNEELVKQFWDQLSNVIQQRDFCHGEDTLDLGLGGTLVSSDVTYMSTDCFINILLLICQRMLLFTLILTSARLEGLTSHQVVSGISPVISDASPLEYLPEYLDLSDNDTSMEDTNNAEYRTGFRSGHGDRFECKPCICSHSYHQYILANCSSRRLRDVPDSLPSELWLLNMTDNGMQLFNPESILRYKNLNTLIISYNRKITHISNETFSNLTSGLVILNLTKNSISTIDDGSFHFFANLQQLDLGENSLTNITAGMFLGLRSLRNLNLTKNSILFIENSTFDEMQHLKLLDLSLNKHLSYTLRKFPPRLFEKLFRLQSLYIQGNTMGDHSYPNSALQKLTNLKILSSDALLNCTFGPQLLSLKHLQELYLGTNFGFCRLRNLSRDFFQYTPYLKTFVINGCNIFHIDPEAYANVPNLHTLEISHTSHTYDLYEAFDHLIGLQNSSLKVLRLKFMYRTHFPCRELRAQHAKYLQHIALEELDLSQNRIALIGLDFIRLLPRTLKKFVLNYNKITPFSFNLEQLVFLNNLLELDVENQNDDRTDFKSQDFSLVTDSEPTIKSNLSTPLCNCLRYKSELHKNQDLESTIVPSSESVSKKEQLPPNLIKIKASVFLNYGFFILGQVFQGNCSLKEVDLSDSYFSNWGDLYLSPPIKKIDLSSNYCRRINPKFFPKNSPLVYLNLHNNFLGDDFANDKYGNIFRNLNKLFYLDISMNLIYKLPNRFLAGLTNLETLIVSDNKLQLLNLTFSHITRLQLLDFSRNSITWITESTRDDLDALAAITDFELDLTFNPLPCTCSGIELIKWLATTKVKLIDQVNLRCRLKDGGSTSVGDLTEMLLFLQRSCISKSWILAVSILSAVFMAVVLGLVLMYRYRWKLRYLRNVAIAKFIGFEPKKPHQGIFKYDAFLVYDSDDMQFVLNECVQELEVRRGLKLCIGDRDFMPGTYVASDIVSAVQNSYRTVLLVTPEYYDDDYVEYAVNMAINEEIHTSRQVLHLCLYQPVALAEMPRDLVAILKRNEFIEYPPEEEITPGLIENFWDQLTAAVRQTE</sequence>
<dbReference type="InterPro" id="IPR000157">
    <property type="entry name" value="TIR_dom"/>
</dbReference>
<dbReference type="SMART" id="SM00255">
    <property type="entry name" value="TIR"/>
    <property type="match status" value="1"/>
</dbReference>
<keyword evidence="3" id="KW-0433">Leucine-rich repeat</keyword>
<keyword evidence="7 11" id="KW-1133">Transmembrane helix</keyword>
<evidence type="ECO:0000256" key="3">
    <source>
        <dbReference type="ARBA" id="ARBA00022614"/>
    </source>
</evidence>
<accession>A0A9W2YJ71</accession>
<feature type="domain" description="TIR" evidence="13">
    <location>
        <begin position="866"/>
        <end position="1009"/>
    </location>
</feature>
<proteinExistence type="inferred from homology"/>
<evidence type="ECO:0000313" key="14">
    <source>
        <dbReference type="Proteomes" id="UP001165740"/>
    </source>
</evidence>
<evidence type="ECO:0000256" key="12">
    <source>
        <dbReference type="SAM" id="SignalP"/>
    </source>
</evidence>
<evidence type="ECO:0000256" key="8">
    <source>
        <dbReference type="ARBA" id="ARBA00023136"/>
    </source>
</evidence>
<dbReference type="InterPro" id="IPR001611">
    <property type="entry name" value="Leu-rich_rpt"/>
</dbReference>
<dbReference type="GO" id="GO:0005886">
    <property type="term" value="C:plasma membrane"/>
    <property type="evidence" value="ECO:0007669"/>
    <property type="project" value="TreeGrafter"/>
</dbReference>
<dbReference type="PANTHER" id="PTHR24365:SF541">
    <property type="entry name" value="PROTEIN TOLL-RELATED"/>
    <property type="match status" value="1"/>
</dbReference>
<dbReference type="Pfam" id="PF01582">
    <property type="entry name" value="TIR"/>
    <property type="match status" value="1"/>
</dbReference>
<keyword evidence="8 11" id="KW-0472">Membrane</keyword>
<evidence type="ECO:0000256" key="9">
    <source>
        <dbReference type="ARBA" id="ARBA00023170"/>
    </source>
</evidence>
<organism evidence="14 15">
    <name type="scientific">Biomphalaria glabrata</name>
    <name type="common">Bloodfluke planorb</name>
    <name type="synonym">Freshwater snail</name>
    <dbReference type="NCBI Taxonomy" id="6526"/>
    <lineage>
        <taxon>Eukaryota</taxon>
        <taxon>Metazoa</taxon>
        <taxon>Spiralia</taxon>
        <taxon>Lophotrochozoa</taxon>
        <taxon>Mollusca</taxon>
        <taxon>Gastropoda</taxon>
        <taxon>Heterobranchia</taxon>
        <taxon>Euthyneura</taxon>
        <taxon>Panpulmonata</taxon>
        <taxon>Hygrophila</taxon>
        <taxon>Lymnaeoidea</taxon>
        <taxon>Planorbidae</taxon>
        <taxon>Biomphalaria</taxon>
    </lineage>
</organism>
<dbReference type="GO" id="GO:0038023">
    <property type="term" value="F:signaling receptor activity"/>
    <property type="evidence" value="ECO:0007669"/>
    <property type="project" value="TreeGrafter"/>
</dbReference>
<dbReference type="PROSITE" id="PS51450">
    <property type="entry name" value="LRR"/>
    <property type="match status" value="2"/>
</dbReference>
<evidence type="ECO:0000256" key="1">
    <source>
        <dbReference type="ARBA" id="ARBA00004167"/>
    </source>
</evidence>
<name>A0A9W2YJ71_BIOGL</name>
<dbReference type="Gene3D" id="3.80.10.10">
    <property type="entry name" value="Ribonuclease Inhibitor"/>
    <property type="match status" value="7"/>
</dbReference>
<evidence type="ECO:0000256" key="10">
    <source>
        <dbReference type="ARBA" id="ARBA00023180"/>
    </source>
</evidence>
<dbReference type="PROSITE" id="PS50104">
    <property type="entry name" value="TIR"/>
    <property type="match status" value="2"/>
</dbReference>
<dbReference type="GO" id="GO:0007165">
    <property type="term" value="P:signal transduction"/>
    <property type="evidence" value="ECO:0007669"/>
    <property type="project" value="InterPro"/>
</dbReference>
<dbReference type="Gene3D" id="3.40.50.10140">
    <property type="entry name" value="Toll/interleukin-1 receptor homology (TIR) domain"/>
    <property type="match status" value="2"/>
</dbReference>
<comment type="subcellular location">
    <subcellularLocation>
        <location evidence="1">Membrane</location>
        <topology evidence="1">Single-pass membrane protein</topology>
    </subcellularLocation>
</comment>
<keyword evidence="9" id="KW-0675">Receptor</keyword>
<evidence type="ECO:0000256" key="5">
    <source>
        <dbReference type="ARBA" id="ARBA00022729"/>
    </source>
</evidence>
<evidence type="ECO:0000313" key="15">
    <source>
        <dbReference type="RefSeq" id="XP_055862710.1"/>
    </source>
</evidence>
<evidence type="ECO:0000256" key="4">
    <source>
        <dbReference type="ARBA" id="ARBA00022692"/>
    </source>
</evidence>
<evidence type="ECO:0000256" key="2">
    <source>
        <dbReference type="ARBA" id="ARBA00009634"/>
    </source>
</evidence>
<keyword evidence="4 11" id="KW-0812">Transmembrane</keyword>
<dbReference type="GeneID" id="106051606"/>
<gene>
    <name evidence="15" type="primary">LOC106051606</name>
</gene>
<dbReference type="InterPro" id="IPR003591">
    <property type="entry name" value="Leu-rich_rpt_typical-subtyp"/>
</dbReference>
<dbReference type="OMA" id="SENCFTH"/>
<evidence type="ECO:0000259" key="13">
    <source>
        <dbReference type="PROSITE" id="PS50104"/>
    </source>
</evidence>
<keyword evidence="6" id="KW-0677">Repeat</keyword>
<reference evidence="15" key="1">
    <citation type="submission" date="2025-08" db="UniProtKB">
        <authorList>
            <consortium name="RefSeq"/>
        </authorList>
    </citation>
    <scope>IDENTIFICATION</scope>
</reference>
<feature type="domain" description="TIR" evidence="13">
    <location>
        <begin position="1892"/>
        <end position="2035"/>
    </location>
</feature>
<evidence type="ECO:0000256" key="11">
    <source>
        <dbReference type="SAM" id="Phobius"/>
    </source>
</evidence>
<dbReference type="Pfam" id="PF13855">
    <property type="entry name" value="LRR_8"/>
    <property type="match status" value="2"/>
</dbReference>
<evidence type="ECO:0000256" key="6">
    <source>
        <dbReference type="ARBA" id="ARBA00022737"/>
    </source>
</evidence>
<dbReference type="InterPro" id="IPR032675">
    <property type="entry name" value="LRR_dom_sf"/>
</dbReference>
<comment type="similarity">
    <text evidence="2">Belongs to the Toll-like receptor family.</text>
</comment>
<dbReference type="SUPFAM" id="SSF52200">
    <property type="entry name" value="Toll/Interleukin receptor TIR domain"/>
    <property type="match status" value="2"/>
</dbReference>
<dbReference type="Proteomes" id="UP001165740">
    <property type="component" value="Chromosome 12"/>
</dbReference>
<keyword evidence="5 12" id="KW-0732">Signal</keyword>
<protein>
    <submittedName>
        <fullName evidence="15">Uncharacterized protein LOC106051606</fullName>
    </submittedName>
</protein>
<dbReference type="SUPFAM" id="SSF52058">
    <property type="entry name" value="L domain-like"/>
    <property type="match status" value="4"/>
</dbReference>
<feature type="transmembrane region" description="Helical" evidence="11">
    <location>
        <begin position="1840"/>
        <end position="1862"/>
    </location>
</feature>
<dbReference type="SMART" id="SM00369">
    <property type="entry name" value="LRR_TYP"/>
    <property type="match status" value="15"/>
</dbReference>
<dbReference type="PANTHER" id="PTHR24365">
    <property type="entry name" value="TOLL-LIKE RECEPTOR"/>
    <property type="match status" value="1"/>
</dbReference>
<evidence type="ECO:0000256" key="7">
    <source>
        <dbReference type="ARBA" id="ARBA00022989"/>
    </source>
</evidence>
<dbReference type="RefSeq" id="XP_055862710.1">
    <property type="nucleotide sequence ID" value="XM_056006735.1"/>
</dbReference>